<evidence type="ECO:0000313" key="3">
    <source>
        <dbReference type="EMBL" id="CAB4558368.1"/>
    </source>
</evidence>
<dbReference type="EMBL" id="CAEZSZ010000089">
    <property type="protein sequence ID" value="CAB4558368.1"/>
    <property type="molecule type" value="Genomic_DNA"/>
</dbReference>
<keyword evidence="1" id="KW-0472">Membrane</keyword>
<keyword evidence="1" id="KW-1133">Transmembrane helix</keyword>
<feature type="transmembrane region" description="Helical" evidence="1">
    <location>
        <begin position="46"/>
        <end position="67"/>
    </location>
</feature>
<reference evidence="3" key="1">
    <citation type="submission" date="2020-05" db="EMBL/GenBank/DDBJ databases">
        <authorList>
            <person name="Chiriac C."/>
            <person name="Salcher M."/>
            <person name="Ghai R."/>
            <person name="Kavagutti S V."/>
        </authorList>
    </citation>
    <scope>NUCLEOTIDE SEQUENCE</scope>
</reference>
<dbReference type="Pfam" id="PF07331">
    <property type="entry name" value="TctB"/>
    <property type="match status" value="1"/>
</dbReference>
<proteinExistence type="predicted"/>
<gene>
    <name evidence="3" type="ORF">UFOPK1561_00746</name>
</gene>
<protein>
    <submittedName>
        <fullName evidence="3">Unannotated protein</fullName>
    </submittedName>
</protein>
<dbReference type="InterPro" id="IPR009936">
    <property type="entry name" value="DUF1468"/>
</dbReference>
<feature type="transmembrane region" description="Helical" evidence="1">
    <location>
        <begin position="12"/>
        <end position="34"/>
    </location>
</feature>
<name>A0A6J6D9T6_9ZZZZ</name>
<evidence type="ECO:0000259" key="2">
    <source>
        <dbReference type="Pfam" id="PF07331"/>
    </source>
</evidence>
<feature type="domain" description="DUF1468" evidence="2">
    <location>
        <begin position="18"/>
        <end position="157"/>
    </location>
</feature>
<evidence type="ECO:0000256" key="1">
    <source>
        <dbReference type="SAM" id="Phobius"/>
    </source>
</evidence>
<sequence>MIQKSIKAAKGELVFTSFLFLAGFIILVDTASLQVPQNAEIVNAQAFPFAVGGLLVLLSIIQFISVYRGQLGKPEDIEAGEISAKPNWKALAIAGAGLVQYALLVNMLTFIPIGAILFFCVAYALGAKKILKTAIISLVVASVVYVAFTQGLQIQLPSELDFNFSNEIVVEENW</sequence>
<feature type="transmembrane region" description="Helical" evidence="1">
    <location>
        <begin position="110"/>
        <end position="127"/>
    </location>
</feature>
<feature type="transmembrane region" description="Helical" evidence="1">
    <location>
        <begin position="134"/>
        <end position="156"/>
    </location>
</feature>
<accession>A0A6J6D9T6</accession>
<keyword evidence="1" id="KW-0812">Transmembrane</keyword>
<dbReference type="AlphaFoldDB" id="A0A6J6D9T6"/>
<feature type="transmembrane region" description="Helical" evidence="1">
    <location>
        <begin position="88"/>
        <end position="104"/>
    </location>
</feature>
<organism evidence="3">
    <name type="scientific">freshwater metagenome</name>
    <dbReference type="NCBI Taxonomy" id="449393"/>
    <lineage>
        <taxon>unclassified sequences</taxon>
        <taxon>metagenomes</taxon>
        <taxon>ecological metagenomes</taxon>
    </lineage>
</organism>